<evidence type="ECO:0000256" key="3">
    <source>
        <dbReference type="ARBA" id="ARBA00023163"/>
    </source>
</evidence>
<dbReference type="Proteomes" id="UP001332192">
    <property type="component" value="Chromosome"/>
</dbReference>
<gene>
    <name evidence="6" type="ORF">U7230_10695</name>
</gene>
<dbReference type="Gene3D" id="2.60.120.10">
    <property type="entry name" value="Jelly Rolls"/>
    <property type="match status" value="1"/>
</dbReference>
<reference evidence="6 7" key="1">
    <citation type="journal article" date="2024" name="Front. Microbiol.">
        <title>Novel thermophilic genera Geochorda gen. nov. and Carboxydochorda gen. nov. from the deep terrestrial subsurface reveal the ecophysiological diversity in the class Limnochordia.</title>
        <authorList>
            <person name="Karnachuk O.V."/>
            <person name="Lukina A.P."/>
            <person name="Avakyan M.R."/>
            <person name="Kadnikov V.V."/>
            <person name="Begmatov S."/>
            <person name="Beletsky A.V."/>
            <person name="Vlasova K.G."/>
            <person name="Novikov A.A."/>
            <person name="Shcherbakova V.A."/>
            <person name="Mardanov A.V."/>
            <person name="Ravin N.V."/>
        </authorList>
    </citation>
    <scope>NUCLEOTIDE SEQUENCE [LARGE SCALE GENOMIC DNA]</scope>
    <source>
        <strain evidence="6 7">L945</strain>
    </source>
</reference>
<dbReference type="InterPro" id="IPR018490">
    <property type="entry name" value="cNMP-bd_dom_sf"/>
</dbReference>
<accession>A0ABZ1BWS1</accession>
<dbReference type="InterPro" id="IPR036388">
    <property type="entry name" value="WH-like_DNA-bd_sf"/>
</dbReference>
<keyword evidence="7" id="KW-1185">Reference proteome</keyword>
<protein>
    <submittedName>
        <fullName evidence="6">Crp/Fnr family transcriptional regulator</fullName>
    </submittedName>
</protein>
<dbReference type="InterPro" id="IPR012318">
    <property type="entry name" value="HTH_CRP"/>
</dbReference>
<sequence>MPAHAACFRRVPLFAELTEPELEELAAGSHPRHFRSGEVVFRAGEAPGYLYVVSSGLVKVVRTSADGREQVVRLLGPGDFYGELALFHPQPLPATAVALAEAEICLLSRPHVEALLRCNPAASLKMLRALSARVGELEALVEQLAVHPVEERVAALLVKLATAGGPIADGVVVKLPLKQEELARVVGTTQETLSRRLHVLEDEGIIRLEGRRLVRLLDAARLIERAGRI</sequence>
<evidence type="ECO:0000259" key="4">
    <source>
        <dbReference type="PROSITE" id="PS50042"/>
    </source>
</evidence>
<dbReference type="PANTHER" id="PTHR24567:SF74">
    <property type="entry name" value="HTH-TYPE TRANSCRIPTIONAL REGULATOR ARCR"/>
    <property type="match status" value="1"/>
</dbReference>
<keyword evidence="1" id="KW-0805">Transcription regulation</keyword>
<dbReference type="InterPro" id="IPR050397">
    <property type="entry name" value="Env_Response_Regulators"/>
</dbReference>
<feature type="domain" description="HTH crp-type" evidence="5">
    <location>
        <begin position="147"/>
        <end position="220"/>
    </location>
</feature>
<dbReference type="CDD" id="cd00092">
    <property type="entry name" value="HTH_CRP"/>
    <property type="match status" value="1"/>
</dbReference>
<dbReference type="RefSeq" id="WP_324715831.1">
    <property type="nucleotide sequence ID" value="NZ_CP141615.1"/>
</dbReference>
<dbReference type="PRINTS" id="PR00034">
    <property type="entry name" value="HTHCRP"/>
</dbReference>
<keyword evidence="3" id="KW-0804">Transcription</keyword>
<evidence type="ECO:0000256" key="1">
    <source>
        <dbReference type="ARBA" id="ARBA00023015"/>
    </source>
</evidence>
<dbReference type="CDD" id="cd00038">
    <property type="entry name" value="CAP_ED"/>
    <property type="match status" value="1"/>
</dbReference>
<dbReference type="SUPFAM" id="SSF46785">
    <property type="entry name" value="Winged helix' DNA-binding domain"/>
    <property type="match status" value="1"/>
</dbReference>
<dbReference type="EMBL" id="CP141615">
    <property type="protein sequence ID" value="WRP16558.1"/>
    <property type="molecule type" value="Genomic_DNA"/>
</dbReference>
<name>A0ABZ1BWS1_9FIRM</name>
<dbReference type="PANTHER" id="PTHR24567">
    <property type="entry name" value="CRP FAMILY TRANSCRIPTIONAL REGULATORY PROTEIN"/>
    <property type="match status" value="1"/>
</dbReference>
<dbReference type="InterPro" id="IPR014710">
    <property type="entry name" value="RmlC-like_jellyroll"/>
</dbReference>
<evidence type="ECO:0000259" key="5">
    <source>
        <dbReference type="PROSITE" id="PS51063"/>
    </source>
</evidence>
<evidence type="ECO:0000313" key="7">
    <source>
        <dbReference type="Proteomes" id="UP001332192"/>
    </source>
</evidence>
<dbReference type="InterPro" id="IPR036390">
    <property type="entry name" value="WH_DNA-bd_sf"/>
</dbReference>
<dbReference type="Pfam" id="PF00027">
    <property type="entry name" value="cNMP_binding"/>
    <property type="match status" value="1"/>
</dbReference>
<keyword evidence="2" id="KW-0238">DNA-binding</keyword>
<dbReference type="PROSITE" id="PS51063">
    <property type="entry name" value="HTH_CRP_2"/>
    <property type="match status" value="1"/>
</dbReference>
<feature type="domain" description="Cyclic nucleotide-binding" evidence="4">
    <location>
        <begin position="13"/>
        <end position="116"/>
    </location>
</feature>
<dbReference type="SUPFAM" id="SSF51206">
    <property type="entry name" value="cAMP-binding domain-like"/>
    <property type="match status" value="1"/>
</dbReference>
<dbReference type="PROSITE" id="PS50042">
    <property type="entry name" value="CNMP_BINDING_3"/>
    <property type="match status" value="1"/>
</dbReference>
<dbReference type="InterPro" id="IPR000595">
    <property type="entry name" value="cNMP-bd_dom"/>
</dbReference>
<organism evidence="6 7">
    <name type="scientific">Carboxydichorda subterranea</name>
    <dbReference type="NCBI Taxonomy" id="3109565"/>
    <lineage>
        <taxon>Bacteria</taxon>
        <taxon>Bacillati</taxon>
        <taxon>Bacillota</taxon>
        <taxon>Limnochordia</taxon>
        <taxon>Limnochordales</taxon>
        <taxon>Geochordaceae</taxon>
        <taxon>Carboxydichorda</taxon>
    </lineage>
</organism>
<dbReference type="Gene3D" id="1.10.10.10">
    <property type="entry name" value="Winged helix-like DNA-binding domain superfamily/Winged helix DNA-binding domain"/>
    <property type="match status" value="1"/>
</dbReference>
<dbReference type="SMART" id="SM00419">
    <property type="entry name" value="HTH_CRP"/>
    <property type="match status" value="1"/>
</dbReference>
<dbReference type="SMART" id="SM00100">
    <property type="entry name" value="cNMP"/>
    <property type="match status" value="1"/>
</dbReference>
<proteinExistence type="predicted"/>
<evidence type="ECO:0000256" key="2">
    <source>
        <dbReference type="ARBA" id="ARBA00023125"/>
    </source>
</evidence>
<evidence type="ECO:0000313" key="6">
    <source>
        <dbReference type="EMBL" id="WRP16558.1"/>
    </source>
</evidence>
<dbReference type="Pfam" id="PF13545">
    <property type="entry name" value="HTH_Crp_2"/>
    <property type="match status" value="1"/>
</dbReference>